<evidence type="ECO:0000313" key="1">
    <source>
        <dbReference type="EnsemblMetazoa" id="PPA44226.1"/>
    </source>
</evidence>
<evidence type="ECO:0000313" key="2">
    <source>
        <dbReference type="Proteomes" id="UP000005239"/>
    </source>
</evidence>
<accession>A0A2A6CV98</accession>
<proteinExistence type="predicted"/>
<dbReference type="AlphaFoldDB" id="A0A2A6CV98"/>
<reference evidence="2" key="1">
    <citation type="journal article" date="2008" name="Nat. Genet.">
        <title>The Pristionchus pacificus genome provides a unique perspective on nematode lifestyle and parasitism.</title>
        <authorList>
            <person name="Dieterich C."/>
            <person name="Clifton S.W."/>
            <person name="Schuster L.N."/>
            <person name="Chinwalla A."/>
            <person name="Delehaunty K."/>
            <person name="Dinkelacker I."/>
            <person name="Fulton L."/>
            <person name="Fulton R."/>
            <person name="Godfrey J."/>
            <person name="Minx P."/>
            <person name="Mitreva M."/>
            <person name="Roeseler W."/>
            <person name="Tian H."/>
            <person name="Witte H."/>
            <person name="Yang S.P."/>
            <person name="Wilson R.K."/>
            <person name="Sommer R.J."/>
        </authorList>
    </citation>
    <scope>NUCLEOTIDE SEQUENCE [LARGE SCALE GENOMIC DNA]</scope>
    <source>
        <strain evidence="2">PS312</strain>
    </source>
</reference>
<organism evidence="1 2">
    <name type="scientific">Pristionchus pacificus</name>
    <name type="common">Parasitic nematode worm</name>
    <dbReference type="NCBI Taxonomy" id="54126"/>
    <lineage>
        <taxon>Eukaryota</taxon>
        <taxon>Metazoa</taxon>
        <taxon>Ecdysozoa</taxon>
        <taxon>Nematoda</taxon>
        <taxon>Chromadorea</taxon>
        <taxon>Rhabditida</taxon>
        <taxon>Rhabditina</taxon>
        <taxon>Diplogasteromorpha</taxon>
        <taxon>Diplogasteroidea</taxon>
        <taxon>Neodiplogasteridae</taxon>
        <taxon>Pristionchus</taxon>
    </lineage>
</organism>
<accession>A0A8R1V1L1</accession>
<dbReference type="EnsemblMetazoa" id="PPA44226.1">
    <property type="protein sequence ID" value="PPA44226.1"/>
    <property type="gene ID" value="WBGene00282595"/>
</dbReference>
<gene>
    <name evidence="1" type="primary">WBGene00282595</name>
</gene>
<protein>
    <submittedName>
        <fullName evidence="1">Uncharacterized protein</fullName>
    </submittedName>
</protein>
<reference evidence="1" key="2">
    <citation type="submission" date="2022-06" db="UniProtKB">
        <authorList>
            <consortium name="EnsemblMetazoa"/>
        </authorList>
    </citation>
    <scope>IDENTIFICATION</scope>
    <source>
        <strain evidence="1">PS312</strain>
    </source>
</reference>
<dbReference type="Proteomes" id="UP000005239">
    <property type="component" value="Unassembled WGS sequence"/>
</dbReference>
<name>A0A2A6CV98_PRIPA</name>
<sequence length="104" mass="11995">MEEHKGQYVGHSLQFSNRSYEICFDEVGRFVVGMEVLGDFVDLIFDELISFQCEVPQDSQGRPSLISPHIAVRDEQTSVSPVEDAIVQRTYLLIIRNIKYKEEK</sequence>
<keyword evidence="2" id="KW-1185">Reference proteome</keyword>